<reference evidence="6 7" key="1">
    <citation type="submission" date="2018-07" db="EMBL/GenBank/DDBJ databases">
        <title>Genomic Encyclopedia of Type Strains, Phase IV (KMG-IV): sequencing the most valuable type-strain genomes for metagenomic binning, comparative biology and taxonomic classification.</title>
        <authorList>
            <person name="Goeker M."/>
        </authorList>
    </citation>
    <scope>NUCLEOTIDE SEQUENCE [LARGE SCALE GENOMIC DNA]</scope>
    <source>
        <strain evidence="6 7">DSM 44290</strain>
    </source>
</reference>
<comment type="caution">
    <text evidence="6">The sequence shown here is derived from an EMBL/GenBank/DDBJ whole genome shotgun (WGS) entry which is preliminary data.</text>
</comment>
<dbReference type="GO" id="GO:0008726">
    <property type="term" value="F:alkanesulfonate monooxygenase activity"/>
    <property type="evidence" value="ECO:0007669"/>
    <property type="project" value="TreeGrafter"/>
</dbReference>
<dbReference type="InterPro" id="IPR011251">
    <property type="entry name" value="Luciferase-like_dom"/>
</dbReference>
<keyword evidence="3" id="KW-0560">Oxidoreductase</keyword>
<keyword evidence="4" id="KW-0503">Monooxygenase</keyword>
<dbReference type="PANTHER" id="PTHR42847">
    <property type="entry name" value="ALKANESULFONATE MONOOXYGENASE"/>
    <property type="match status" value="1"/>
</dbReference>
<gene>
    <name evidence="6" type="ORF">DFR76_101709</name>
</gene>
<dbReference type="RefSeq" id="WP_067991251.1">
    <property type="nucleotide sequence ID" value="NZ_QQBC01000001.1"/>
</dbReference>
<dbReference type="EMBL" id="QQBC01000001">
    <property type="protein sequence ID" value="RDI69171.1"/>
    <property type="molecule type" value="Genomic_DNA"/>
</dbReference>
<evidence type="ECO:0000313" key="7">
    <source>
        <dbReference type="Proteomes" id="UP000254869"/>
    </source>
</evidence>
<dbReference type="AlphaFoldDB" id="A0A370IG90"/>
<name>A0A370IG90_9NOCA</name>
<evidence type="ECO:0000256" key="4">
    <source>
        <dbReference type="ARBA" id="ARBA00023033"/>
    </source>
</evidence>
<dbReference type="Pfam" id="PF00296">
    <property type="entry name" value="Bac_luciferase"/>
    <property type="match status" value="1"/>
</dbReference>
<keyword evidence="7" id="KW-1185">Reference proteome</keyword>
<evidence type="ECO:0000313" key="6">
    <source>
        <dbReference type="EMBL" id="RDI69171.1"/>
    </source>
</evidence>
<dbReference type="PANTHER" id="PTHR42847:SF8">
    <property type="entry name" value="CONSERVED PROTEIN"/>
    <property type="match status" value="1"/>
</dbReference>
<dbReference type="NCBIfam" id="TIGR03560">
    <property type="entry name" value="F420_Rv1855c"/>
    <property type="match status" value="1"/>
</dbReference>
<keyword evidence="2" id="KW-0288">FMN</keyword>
<dbReference type="InterPro" id="IPR019952">
    <property type="entry name" value="F420_OxRdatse_Rv1855c_pred"/>
</dbReference>
<dbReference type="STRING" id="1210086.GCA_001613105_00563"/>
<organism evidence="6 7">
    <name type="scientific">Nocardia pseudobrasiliensis</name>
    <dbReference type="NCBI Taxonomy" id="45979"/>
    <lineage>
        <taxon>Bacteria</taxon>
        <taxon>Bacillati</taxon>
        <taxon>Actinomycetota</taxon>
        <taxon>Actinomycetes</taxon>
        <taxon>Mycobacteriales</taxon>
        <taxon>Nocardiaceae</taxon>
        <taxon>Nocardia</taxon>
    </lineage>
</organism>
<keyword evidence="1" id="KW-0285">Flavoprotein</keyword>
<dbReference type="GO" id="GO:0046306">
    <property type="term" value="P:alkanesulfonate catabolic process"/>
    <property type="evidence" value="ECO:0007669"/>
    <property type="project" value="TreeGrafter"/>
</dbReference>
<sequence>MKLGLTLSDFSYDVSPEQLGPLVAGLAEQADEAGFDSLWVMDHFFQIHLTGRPPQSPLPEAYATLGFLAGRTRRIRLGTLVTSIAYRHPGVLLKQVTALDVFSGGRMYFGVGAGARFDPEPMGPGTRWEAEGLGIPFPSLAERFERLEEVLRIAEQMWSEDEAPYYGTHYTLMRTLNSPNSIQRPHPPILVAGSGERKTLRLVARYADACNLSDMPDVGLGGDIGHKLEVLRKHCAEIGRDYATIEKTVGTRFDPTAPDRLLVRLRELAELGVDHAVLAPTQPWTTERLATLGALLPEIHALGA</sequence>
<protein>
    <submittedName>
        <fullName evidence="6">F420-dependent oxidoreductase-like protein</fullName>
    </submittedName>
</protein>
<accession>A0A370IG90</accession>
<evidence type="ECO:0000259" key="5">
    <source>
        <dbReference type="Pfam" id="PF00296"/>
    </source>
</evidence>
<evidence type="ECO:0000256" key="3">
    <source>
        <dbReference type="ARBA" id="ARBA00023002"/>
    </source>
</evidence>
<dbReference type="Proteomes" id="UP000254869">
    <property type="component" value="Unassembled WGS sequence"/>
</dbReference>
<dbReference type="SUPFAM" id="SSF51679">
    <property type="entry name" value="Bacterial luciferase-like"/>
    <property type="match status" value="1"/>
</dbReference>
<dbReference type="Gene3D" id="3.20.20.30">
    <property type="entry name" value="Luciferase-like domain"/>
    <property type="match status" value="1"/>
</dbReference>
<evidence type="ECO:0000256" key="1">
    <source>
        <dbReference type="ARBA" id="ARBA00022630"/>
    </source>
</evidence>
<proteinExistence type="predicted"/>
<dbReference type="InterPro" id="IPR050172">
    <property type="entry name" value="SsuD_RutA_monooxygenase"/>
</dbReference>
<dbReference type="InterPro" id="IPR036661">
    <property type="entry name" value="Luciferase-like_sf"/>
</dbReference>
<feature type="domain" description="Luciferase-like" evidence="5">
    <location>
        <begin position="24"/>
        <end position="250"/>
    </location>
</feature>
<evidence type="ECO:0000256" key="2">
    <source>
        <dbReference type="ARBA" id="ARBA00022643"/>
    </source>
</evidence>